<feature type="chain" id="PRO_5037899279" description="Curli production assembly/transport component CsgF" evidence="4">
    <location>
        <begin position="22"/>
        <end position="135"/>
    </location>
</feature>
<keyword evidence="6" id="KW-1185">Reference proteome</keyword>
<sequence length="135" mass="15102">MKFLYTTLILFFGVSALQAQALVYKPVNPAFGGDTFNYQWLMSSAENQNKLKDKTTETTKEKTDLERFKESLNSQLLSQISSQLYRQQFGTDGLSEGSYTFGTYAVDVYPSSDGLSVNILDTATGEQTQIIIPKK</sequence>
<organism evidence="5 6">
    <name type="scientific">Flavobacterium agrisoli</name>
    <dbReference type="NCBI Taxonomy" id="2793066"/>
    <lineage>
        <taxon>Bacteria</taxon>
        <taxon>Pseudomonadati</taxon>
        <taxon>Bacteroidota</taxon>
        <taxon>Flavobacteriia</taxon>
        <taxon>Flavobacteriales</taxon>
        <taxon>Flavobacteriaceae</taxon>
        <taxon>Flavobacterium</taxon>
    </lineage>
</organism>
<accession>A0A934PKT9</accession>
<protein>
    <recommendedName>
        <fullName evidence="2">Curli production assembly/transport component CsgF</fullName>
    </recommendedName>
</protein>
<feature type="signal peptide" evidence="4">
    <location>
        <begin position="1"/>
        <end position="21"/>
    </location>
</feature>
<comment type="function">
    <text evidence="1">May be involved in the biogenesis of curli organelles.</text>
</comment>
<name>A0A934PKT9_9FLAO</name>
<proteinExistence type="predicted"/>
<dbReference type="RefSeq" id="WP_200105081.1">
    <property type="nucleotide sequence ID" value="NZ_JAEHFV010000001.1"/>
</dbReference>
<dbReference type="Proteomes" id="UP000609172">
    <property type="component" value="Unassembled WGS sequence"/>
</dbReference>
<evidence type="ECO:0000256" key="4">
    <source>
        <dbReference type="SAM" id="SignalP"/>
    </source>
</evidence>
<dbReference type="InterPro" id="IPR018893">
    <property type="entry name" value="T8SS_CsgF"/>
</dbReference>
<comment type="caution">
    <text evidence="5">The sequence shown here is derived from an EMBL/GenBank/DDBJ whole genome shotgun (WGS) entry which is preliminary data.</text>
</comment>
<dbReference type="Pfam" id="PF10614">
    <property type="entry name" value="CsgF"/>
    <property type="match status" value="1"/>
</dbReference>
<dbReference type="EMBL" id="JAEHFV010000001">
    <property type="protein sequence ID" value="MBK0369174.1"/>
    <property type="molecule type" value="Genomic_DNA"/>
</dbReference>
<evidence type="ECO:0000256" key="2">
    <source>
        <dbReference type="ARBA" id="ARBA00014031"/>
    </source>
</evidence>
<evidence type="ECO:0000256" key="3">
    <source>
        <dbReference type="ARBA" id="ARBA00022729"/>
    </source>
</evidence>
<evidence type="ECO:0000313" key="6">
    <source>
        <dbReference type="Proteomes" id="UP000609172"/>
    </source>
</evidence>
<gene>
    <name evidence="5" type="ORF">I5M07_04925</name>
</gene>
<keyword evidence="3 4" id="KW-0732">Signal</keyword>
<dbReference type="AlphaFoldDB" id="A0A934PKT9"/>
<reference evidence="5" key="1">
    <citation type="submission" date="2020-12" db="EMBL/GenBank/DDBJ databases">
        <title>Bacterial novel species Flavobacterium sp. SE-1-e isolated from soil.</title>
        <authorList>
            <person name="Jung H.-Y."/>
        </authorList>
    </citation>
    <scope>NUCLEOTIDE SEQUENCE</scope>
    <source>
        <strain evidence="5">SE-1-e</strain>
    </source>
</reference>
<evidence type="ECO:0000313" key="5">
    <source>
        <dbReference type="EMBL" id="MBK0369174.1"/>
    </source>
</evidence>
<evidence type="ECO:0000256" key="1">
    <source>
        <dbReference type="ARBA" id="ARBA00003989"/>
    </source>
</evidence>